<dbReference type="RefSeq" id="WP_111347358.1">
    <property type="nucleotide sequence ID" value="NZ_JAIWKD010000004.1"/>
</dbReference>
<reference evidence="1 2" key="1">
    <citation type="submission" date="2018-05" db="EMBL/GenBank/DDBJ databases">
        <title>Acuticoccus sediminis sp. nov., isolated from deep-sea sediment of Indian Ocean.</title>
        <authorList>
            <person name="Liu X."/>
            <person name="Lai Q."/>
            <person name="Du Y."/>
            <person name="Sun F."/>
            <person name="Zhang X."/>
            <person name="Wang S."/>
            <person name="Shao Z."/>
        </authorList>
    </citation>
    <scope>NUCLEOTIDE SEQUENCE [LARGE SCALE GENOMIC DNA]</scope>
    <source>
        <strain evidence="1 2">PTG4-2</strain>
    </source>
</reference>
<protein>
    <submittedName>
        <fullName evidence="1">Multidrug transporter</fullName>
    </submittedName>
</protein>
<dbReference type="Pfam" id="PF07277">
    <property type="entry name" value="SapC"/>
    <property type="match status" value="1"/>
</dbReference>
<accession>A0A8B2NUC5</accession>
<dbReference type="Proteomes" id="UP000249590">
    <property type="component" value="Unassembled WGS sequence"/>
</dbReference>
<evidence type="ECO:0000313" key="2">
    <source>
        <dbReference type="Proteomes" id="UP000249590"/>
    </source>
</evidence>
<proteinExistence type="predicted"/>
<dbReference type="OrthoDB" id="9806524at2"/>
<name>A0A8B2NUC5_9HYPH</name>
<evidence type="ECO:0000313" key="1">
    <source>
        <dbReference type="EMBL" id="RAI00895.1"/>
    </source>
</evidence>
<sequence length="254" mass="28341">MATQLLFYRNAVPVNAQRHKMTSVKAGDSFAFARNVNSVPLVASEFADAGAEMPIVFAGAGDNIVPTAILGATGSQNAFVSGEGKWGGRYVPAFVRRYPFVFSHETSDGQLVLHIDEEFEGCNTEDRGERLFDGEGNQTHYLKQVLRFLQDYQRQFNRTRIFCQRLMEHDLLRDMEAKFTLPNGERRQLNGFKTVDRDRLKALDESVLMTMLKTDELECVYLHLASLRHFASVAERSGASEAAEAPVEPAGADA</sequence>
<dbReference type="AlphaFoldDB" id="A0A8B2NUC5"/>
<dbReference type="InterPro" id="IPR010836">
    <property type="entry name" value="SapC"/>
</dbReference>
<gene>
    <name evidence="1" type="ORF">DLJ53_16840</name>
</gene>
<keyword evidence="2" id="KW-1185">Reference proteome</keyword>
<dbReference type="EMBL" id="QHHQ01000003">
    <property type="protein sequence ID" value="RAI00895.1"/>
    <property type="molecule type" value="Genomic_DNA"/>
</dbReference>
<organism evidence="1 2">
    <name type="scientific">Acuticoccus sediminis</name>
    <dbReference type="NCBI Taxonomy" id="2184697"/>
    <lineage>
        <taxon>Bacteria</taxon>
        <taxon>Pseudomonadati</taxon>
        <taxon>Pseudomonadota</taxon>
        <taxon>Alphaproteobacteria</taxon>
        <taxon>Hyphomicrobiales</taxon>
        <taxon>Amorphaceae</taxon>
        <taxon>Acuticoccus</taxon>
    </lineage>
</organism>
<comment type="caution">
    <text evidence="1">The sequence shown here is derived from an EMBL/GenBank/DDBJ whole genome shotgun (WGS) entry which is preliminary data.</text>
</comment>